<feature type="chain" id="PRO_5045645152" evidence="2">
    <location>
        <begin position="34"/>
        <end position="243"/>
    </location>
</feature>
<dbReference type="Proteomes" id="UP001233673">
    <property type="component" value="Unassembled WGS sequence"/>
</dbReference>
<comment type="caution">
    <text evidence="4">The sequence shown here is derived from an EMBL/GenBank/DDBJ whole genome shotgun (WGS) entry which is preliminary data.</text>
</comment>
<evidence type="ECO:0000313" key="4">
    <source>
        <dbReference type="EMBL" id="MDP5182345.1"/>
    </source>
</evidence>
<feature type="signal peptide" evidence="2">
    <location>
        <begin position="1"/>
        <end position="33"/>
    </location>
</feature>
<gene>
    <name evidence="4" type="ORF">QOZ88_06820</name>
</gene>
<dbReference type="CDD" id="cd08545">
    <property type="entry name" value="YcnI_like"/>
    <property type="match status" value="1"/>
</dbReference>
<evidence type="ECO:0000256" key="2">
    <source>
        <dbReference type="SAM" id="SignalP"/>
    </source>
</evidence>
<dbReference type="Pfam" id="PF07987">
    <property type="entry name" value="DUF1775"/>
    <property type="match status" value="1"/>
</dbReference>
<proteinExistence type="predicted"/>
<sequence>MSSTRLLPRAAAVLLAVLTAFCGAVVFATSAAAHVTVSSDDAAPGGYGKLTFRVPNESDTASTTALRIQIPEEAAMGSLRVQPVPGWTITTETTELAEPIEVRGRELSSYISVVEYRAAGGGGIAPGEFQEFALSGGPFPDAEQLSFPAVQSYSDGSEAAWIEPAVAGQDEPERPAPVLSLAAGAAQDGHGTADAEVAAADDGTAGHSADPGSVALFLSILALLVAVAGVVLGIRASRRTVSS</sequence>
<name>A0ABT9I9U3_9ACTN</name>
<keyword evidence="5" id="KW-1185">Reference proteome</keyword>
<keyword evidence="1" id="KW-0472">Membrane</keyword>
<dbReference type="EMBL" id="JASNFN010000004">
    <property type="protein sequence ID" value="MDP5182345.1"/>
    <property type="molecule type" value="Genomic_DNA"/>
</dbReference>
<dbReference type="RefSeq" id="WP_305999038.1">
    <property type="nucleotide sequence ID" value="NZ_JASNFN010000004.1"/>
</dbReference>
<accession>A0ABT9I9U3</accession>
<evidence type="ECO:0000259" key="3">
    <source>
        <dbReference type="Pfam" id="PF07987"/>
    </source>
</evidence>
<reference evidence="5" key="1">
    <citation type="submission" date="2023-05" db="EMBL/GenBank/DDBJ databases">
        <title>Draft genome of Pseudofrankia sp. BMG5.37.</title>
        <authorList>
            <person name="Gtari M."/>
            <person name="Ghodhbane F."/>
            <person name="Sbissi I."/>
        </authorList>
    </citation>
    <scope>NUCLEOTIDE SEQUENCE [LARGE SCALE GENOMIC DNA]</scope>
    <source>
        <strain evidence="5">BMG 814</strain>
    </source>
</reference>
<keyword evidence="1" id="KW-1133">Transmembrane helix</keyword>
<feature type="domain" description="YncI copper-binding" evidence="3">
    <location>
        <begin position="34"/>
        <end position="181"/>
    </location>
</feature>
<dbReference type="InterPro" id="IPR038507">
    <property type="entry name" value="YcnI-like_sf"/>
</dbReference>
<keyword evidence="1" id="KW-0812">Transmembrane</keyword>
<protein>
    <submittedName>
        <fullName evidence="4">YcnI family protein</fullName>
    </submittedName>
</protein>
<dbReference type="InterPro" id="IPR012533">
    <property type="entry name" value="YcnI-copper_dom"/>
</dbReference>
<evidence type="ECO:0000313" key="5">
    <source>
        <dbReference type="Proteomes" id="UP001233673"/>
    </source>
</evidence>
<dbReference type="Gene3D" id="2.60.40.2230">
    <property type="entry name" value="Uncharacterised protein YcnI-like PF07987, DUF1775"/>
    <property type="match status" value="1"/>
</dbReference>
<feature type="transmembrane region" description="Helical" evidence="1">
    <location>
        <begin position="214"/>
        <end position="234"/>
    </location>
</feature>
<keyword evidence="2" id="KW-0732">Signal</keyword>
<organism evidence="4 5">
    <name type="scientific">Blastococcus carthaginiensis</name>
    <dbReference type="NCBI Taxonomy" id="3050034"/>
    <lineage>
        <taxon>Bacteria</taxon>
        <taxon>Bacillati</taxon>
        <taxon>Actinomycetota</taxon>
        <taxon>Actinomycetes</taxon>
        <taxon>Geodermatophilales</taxon>
        <taxon>Geodermatophilaceae</taxon>
        <taxon>Blastococcus</taxon>
    </lineage>
</organism>
<evidence type="ECO:0000256" key="1">
    <source>
        <dbReference type="SAM" id="Phobius"/>
    </source>
</evidence>